<name>A0A6G0ZRK2_APHCR</name>
<feature type="region of interest" description="Disordered" evidence="1">
    <location>
        <begin position="88"/>
        <end position="108"/>
    </location>
</feature>
<protein>
    <submittedName>
        <fullName evidence="2">Uncharacterized protein</fullName>
    </submittedName>
</protein>
<evidence type="ECO:0000313" key="2">
    <source>
        <dbReference type="EMBL" id="KAF0774189.1"/>
    </source>
</evidence>
<reference evidence="2 3" key="1">
    <citation type="submission" date="2019-08" db="EMBL/GenBank/DDBJ databases">
        <title>Whole genome of Aphis craccivora.</title>
        <authorList>
            <person name="Voronova N.V."/>
            <person name="Shulinski R.S."/>
            <person name="Bandarenka Y.V."/>
            <person name="Zhorov D.G."/>
            <person name="Warner D."/>
        </authorList>
    </citation>
    <scope>NUCLEOTIDE SEQUENCE [LARGE SCALE GENOMIC DNA]</scope>
    <source>
        <strain evidence="2">180601</strain>
        <tissue evidence="2">Whole Body</tissue>
    </source>
</reference>
<proteinExistence type="predicted"/>
<feature type="non-terminal residue" evidence="2">
    <location>
        <position position="1"/>
    </location>
</feature>
<evidence type="ECO:0000256" key="1">
    <source>
        <dbReference type="SAM" id="MobiDB-lite"/>
    </source>
</evidence>
<comment type="caution">
    <text evidence="2">The sequence shown here is derived from an EMBL/GenBank/DDBJ whole genome shotgun (WGS) entry which is preliminary data.</text>
</comment>
<keyword evidence="3" id="KW-1185">Reference proteome</keyword>
<accession>A0A6G0ZRK2</accession>
<gene>
    <name evidence="2" type="ORF">FWK35_00002634</name>
</gene>
<dbReference type="EMBL" id="VUJU01000002">
    <property type="protein sequence ID" value="KAF0774189.1"/>
    <property type="molecule type" value="Genomic_DNA"/>
</dbReference>
<feature type="region of interest" description="Disordered" evidence="1">
    <location>
        <begin position="41"/>
        <end position="62"/>
    </location>
</feature>
<sequence length="108" mass="11974">RTSFPVSPSYPLRTSSPTAIDFEGNWYRALRTAGPGSSFLHRPSLPFNSSDRHPSDRTIPSAPIFTPDVQVTVLVVVTVAEHITPRRQRATSNYTYSVRPSRASVTQC</sequence>
<organism evidence="2 3">
    <name type="scientific">Aphis craccivora</name>
    <name type="common">Cowpea aphid</name>
    <dbReference type="NCBI Taxonomy" id="307492"/>
    <lineage>
        <taxon>Eukaryota</taxon>
        <taxon>Metazoa</taxon>
        <taxon>Ecdysozoa</taxon>
        <taxon>Arthropoda</taxon>
        <taxon>Hexapoda</taxon>
        <taxon>Insecta</taxon>
        <taxon>Pterygota</taxon>
        <taxon>Neoptera</taxon>
        <taxon>Paraneoptera</taxon>
        <taxon>Hemiptera</taxon>
        <taxon>Sternorrhyncha</taxon>
        <taxon>Aphidomorpha</taxon>
        <taxon>Aphidoidea</taxon>
        <taxon>Aphididae</taxon>
        <taxon>Aphidini</taxon>
        <taxon>Aphis</taxon>
        <taxon>Aphis</taxon>
    </lineage>
</organism>
<feature type="compositionally biased region" description="Polar residues" evidence="1">
    <location>
        <begin position="90"/>
        <end position="108"/>
    </location>
</feature>
<dbReference type="Proteomes" id="UP000478052">
    <property type="component" value="Unassembled WGS sequence"/>
</dbReference>
<dbReference type="OrthoDB" id="10443353at2759"/>
<evidence type="ECO:0000313" key="3">
    <source>
        <dbReference type="Proteomes" id="UP000478052"/>
    </source>
</evidence>
<dbReference type="AlphaFoldDB" id="A0A6G0ZRK2"/>